<name>A0A6I0FJJ0_9FIRM</name>
<evidence type="ECO:0000313" key="2">
    <source>
        <dbReference type="Proteomes" id="UP000432715"/>
    </source>
</evidence>
<dbReference type="Proteomes" id="UP000432715">
    <property type="component" value="Unassembled WGS sequence"/>
</dbReference>
<evidence type="ECO:0000313" key="1">
    <source>
        <dbReference type="EMBL" id="KAB3536281.1"/>
    </source>
</evidence>
<dbReference type="AlphaFoldDB" id="A0A6I0FJJ0"/>
<dbReference type="RefSeq" id="WP_151860337.1">
    <property type="nucleotide sequence ID" value="NZ_WBZC01000012.1"/>
</dbReference>
<keyword evidence="2" id="KW-1185">Reference proteome</keyword>
<dbReference type="OrthoDB" id="78172at2"/>
<comment type="caution">
    <text evidence="1">The sequence shown here is derived from an EMBL/GenBank/DDBJ whole genome shotgun (WGS) entry which is preliminary data.</text>
</comment>
<reference evidence="1 2" key="1">
    <citation type="submission" date="2019-10" db="EMBL/GenBank/DDBJ databases">
        <title>Alkaliphilus serpentinus sp. nov. and Alkaliphilus pronyensis sp. nov., two novel anaerobic alkaliphilic species isolated from the serpentinized-hosted hydrothermal field of the Prony Bay (New Caledonia).</title>
        <authorList>
            <person name="Postec A."/>
        </authorList>
    </citation>
    <scope>NUCLEOTIDE SEQUENCE [LARGE SCALE GENOMIC DNA]</scope>
    <source>
        <strain evidence="1 2">LacV</strain>
    </source>
</reference>
<gene>
    <name evidence="1" type="ORF">F8154_04170</name>
</gene>
<accession>A0A6I0FJJ0</accession>
<proteinExistence type="predicted"/>
<organism evidence="1 2">
    <name type="scientific">Alkaliphilus pronyensis</name>
    <dbReference type="NCBI Taxonomy" id="1482732"/>
    <lineage>
        <taxon>Bacteria</taxon>
        <taxon>Bacillati</taxon>
        <taxon>Bacillota</taxon>
        <taxon>Clostridia</taxon>
        <taxon>Peptostreptococcales</taxon>
        <taxon>Natronincolaceae</taxon>
        <taxon>Alkaliphilus</taxon>
    </lineage>
</organism>
<sequence>MANYQTYKELSIEQLNECLEVMECQPILFIGSGLSKRYFNAPNWPELLHELSAYNPIAKEFAYYKQIYKDNIKIGTKLAECYSEWAWSSGREEFDPLLFTGEHNADVFFKYKVSEFLSKITPKDIGELSPELQSEISLLKEIRPHAIITTNYDRFVEMVFSEYVPVIGQQILKTQYTSIGEIFKIHGCVSQPSSIVIHEEDYCDFNEKKKYLSAKLLTYFLEHPIIILGYGVGDPNIQALLSDIDEILASNNELVPNIFMVNWKEEVNQNEFYPVETLIRLENEKSLRIHNITASDFSWVYESLINENAIENVNPKLLRALLSRTYKLVRTDIPKKTIEIDYDTLERALGEEADINKIYGITTLSNPSAFNISYPYTLTDVANKLGFSYWSHANDLIKAIETEKSINIKKSDNRYHICVMTGKTSKTHKYSQDCIDLLEKIKLNQPYELSI</sequence>
<dbReference type="Pfam" id="PF13289">
    <property type="entry name" value="SIR2_2"/>
    <property type="match status" value="1"/>
</dbReference>
<dbReference type="EMBL" id="WBZC01000012">
    <property type="protein sequence ID" value="KAB3536281.1"/>
    <property type="molecule type" value="Genomic_DNA"/>
</dbReference>
<protein>
    <submittedName>
        <fullName evidence="1">SIR2 family protein</fullName>
    </submittedName>
</protein>